<dbReference type="PANTHER" id="PTHR13137">
    <property type="entry name" value="DC11 ACN9 HOMOLOG"/>
    <property type="match status" value="1"/>
</dbReference>
<gene>
    <name evidence="7" type="ORF">PECUL_23A016719</name>
</gene>
<dbReference type="InterPro" id="IPR008381">
    <property type="entry name" value="SDHAF3/Sdh7"/>
</dbReference>
<dbReference type="GO" id="GO:0005758">
    <property type="term" value="C:mitochondrial intermembrane space"/>
    <property type="evidence" value="ECO:0007669"/>
    <property type="project" value="TreeGrafter"/>
</dbReference>
<dbReference type="GO" id="GO:0034553">
    <property type="term" value="P:mitochondrial respiratory chain complex II assembly"/>
    <property type="evidence" value="ECO:0007669"/>
    <property type="project" value="UniProtKB-UniRule"/>
</dbReference>
<keyword evidence="3" id="KW-0809">Transit peptide</keyword>
<keyword evidence="5 6" id="KW-0143">Chaperone</keyword>
<comment type="function">
    <text evidence="6">Plays an essential role in the assembly of succinate dehydrogenase (SDH), an enzyme complex (also referred to as respiratory complex II) that is a component of both the tricarboxylic acid (TCA) cycle and the mitochondrial electron transport chain, and which couples the oxidation of succinate to fumarate with the reduction of ubiquinone (coenzyme Q) to ubiquinol. Promotes maturation of the iron-sulfur protein subunit of the SDH catalytic dimer, protecting it from the deleterious effects of oxidants. May act together with SDHAF1.</text>
</comment>
<evidence type="ECO:0000256" key="6">
    <source>
        <dbReference type="RuleBase" id="RU368039"/>
    </source>
</evidence>
<comment type="similarity">
    <text evidence="2 6">Belongs to the complex I LYR family. SDHAF3 subfamily.</text>
</comment>
<evidence type="ECO:0000313" key="8">
    <source>
        <dbReference type="Proteomes" id="UP001295444"/>
    </source>
</evidence>
<comment type="subcellular location">
    <subcellularLocation>
        <location evidence="1 6">Mitochondrion matrix</location>
    </subcellularLocation>
</comment>
<dbReference type="Pfam" id="PF13233">
    <property type="entry name" value="Complex1_LYR_2"/>
    <property type="match status" value="1"/>
</dbReference>
<dbReference type="GO" id="GO:0005759">
    <property type="term" value="C:mitochondrial matrix"/>
    <property type="evidence" value="ECO:0007669"/>
    <property type="project" value="UniProtKB-SubCell"/>
</dbReference>
<protein>
    <recommendedName>
        <fullName evidence="6">Succinate dehydrogenase assembly factor 3</fullName>
        <shortName evidence="6">SDH assembly factor 3</shortName>
        <shortName evidence="6">SDHAF3</shortName>
    </recommendedName>
</protein>
<dbReference type="Proteomes" id="UP001295444">
    <property type="component" value="Chromosome 04"/>
</dbReference>
<sequence>MSGVTTHLYQVRTLYKKILLLHRTLPLHLKALGDQYVKDEFRRHKNIAPQEAQLFMKEWEAYATVLLKQAKEEWGTAGGKKRYGTELSEEKLNYFREEQIGQLLELMQEATKPKPQFDVEEFDRK</sequence>
<dbReference type="CDD" id="cd20270">
    <property type="entry name" value="Complex1_LYR_SDHAF3_LYRM10"/>
    <property type="match status" value="1"/>
</dbReference>
<accession>A0AAD1RVT5</accession>
<organism evidence="7 8">
    <name type="scientific">Pelobates cultripes</name>
    <name type="common">Western spadefoot toad</name>
    <dbReference type="NCBI Taxonomy" id="61616"/>
    <lineage>
        <taxon>Eukaryota</taxon>
        <taxon>Metazoa</taxon>
        <taxon>Chordata</taxon>
        <taxon>Craniata</taxon>
        <taxon>Vertebrata</taxon>
        <taxon>Euteleostomi</taxon>
        <taxon>Amphibia</taxon>
        <taxon>Batrachia</taxon>
        <taxon>Anura</taxon>
        <taxon>Pelobatoidea</taxon>
        <taxon>Pelobatidae</taxon>
        <taxon>Pelobates</taxon>
    </lineage>
</organism>
<keyword evidence="4 6" id="KW-0496">Mitochondrion</keyword>
<evidence type="ECO:0000313" key="7">
    <source>
        <dbReference type="EMBL" id="CAH2282460.1"/>
    </source>
</evidence>
<reference evidence="7" key="1">
    <citation type="submission" date="2022-03" db="EMBL/GenBank/DDBJ databases">
        <authorList>
            <person name="Alioto T."/>
            <person name="Alioto T."/>
            <person name="Gomez Garrido J."/>
        </authorList>
    </citation>
    <scope>NUCLEOTIDE SEQUENCE</scope>
</reference>
<dbReference type="GO" id="GO:0006105">
    <property type="term" value="P:succinate metabolic process"/>
    <property type="evidence" value="ECO:0007669"/>
    <property type="project" value="TreeGrafter"/>
</dbReference>
<proteinExistence type="inferred from homology"/>
<evidence type="ECO:0000256" key="1">
    <source>
        <dbReference type="ARBA" id="ARBA00004305"/>
    </source>
</evidence>
<keyword evidence="8" id="KW-1185">Reference proteome</keyword>
<evidence type="ECO:0000256" key="4">
    <source>
        <dbReference type="ARBA" id="ARBA00023128"/>
    </source>
</evidence>
<comment type="subunit">
    <text evidence="6">Interacts with the iron-sulfur protein subunit within the SDH catalytic dimer.</text>
</comment>
<evidence type="ECO:0000256" key="5">
    <source>
        <dbReference type="ARBA" id="ARBA00023186"/>
    </source>
</evidence>
<dbReference type="EMBL" id="OW240915">
    <property type="protein sequence ID" value="CAH2282460.1"/>
    <property type="molecule type" value="Genomic_DNA"/>
</dbReference>
<evidence type="ECO:0000256" key="3">
    <source>
        <dbReference type="ARBA" id="ARBA00022946"/>
    </source>
</evidence>
<dbReference type="AlphaFoldDB" id="A0AAD1RVT5"/>
<name>A0AAD1RVT5_PELCU</name>
<dbReference type="PANTHER" id="PTHR13137:SF6">
    <property type="entry name" value="SUCCINATE DEHYDROGENASE ASSEMBLY FACTOR 3, MITOCHONDRIAL"/>
    <property type="match status" value="1"/>
</dbReference>
<evidence type="ECO:0000256" key="2">
    <source>
        <dbReference type="ARBA" id="ARBA00006020"/>
    </source>
</evidence>